<gene>
    <name evidence="2" type="ORF">RU96_GL001152</name>
</gene>
<dbReference type="PANTHER" id="PTHR11803:SF39">
    <property type="entry name" value="2-IMINOBUTANOATE_2-IMINOPROPANOATE DEAMINASE"/>
    <property type="match status" value="1"/>
</dbReference>
<dbReference type="RefSeq" id="WP_071863974.1">
    <property type="nucleotide sequence ID" value="NZ_JBHLVQ010000010.1"/>
</dbReference>
<organism evidence="2 3">
    <name type="scientific">Enterococcus canintestini</name>
    <dbReference type="NCBI Taxonomy" id="317010"/>
    <lineage>
        <taxon>Bacteria</taxon>
        <taxon>Bacillati</taxon>
        <taxon>Bacillota</taxon>
        <taxon>Bacilli</taxon>
        <taxon>Lactobacillales</taxon>
        <taxon>Enterococcaceae</taxon>
        <taxon>Enterococcus</taxon>
    </lineage>
</organism>
<dbReference type="Proteomes" id="UP000182835">
    <property type="component" value="Unassembled WGS sequence"/>
</dbReference>
<dbReference type="AlphaFoldDB" id="A0A1L8R9F9"/>
<dbReference type="Pfam" id="PF01042">
    <property type="entry name" value="Ribonuc_L-PSP"/>
    <property type="match status" value="1"/>
</dbReference>
<proteinExistence type="inferred from homology"/>
<dbReference type="InterPro" id="IPR006056">
    <property type="entry name" value="RidA"/>
</dbReference>
<dbReference type="PANTHER" id="PTHR11803">
    <property type="entry name" value="2-IMINOBUTANOATE/2-IMINOPROPANOATE DEAMINASE RIDA"/>
    <property type="match status" value="1"/>
</dbReference>
<dbReference type="GO" id="GO:0019239">
    <property type="term" value="F:deaminase activity"/>
    <property type="evidence" value="ECO:0007669"/>
    <property type="project" value="TreeGrafter"/>
</dbReference>
<sequence>MKDVATNLAPKAIGPYVQGKIVNGFLFASGQIPLNPETGELMGKTIQEQTRQVFENIEGLLTSCNLTLADVVKTTCFLKDINDFADFNAVYATYFATSFPARSAVQVAALPKDALVEIEIIAVVK</sequence>
<dbReference type="GO" id="GO:0005829">
    <property type="term" value="C:cytosol"/>
    <property type="evidence" value="ECO:0007669"/>
    <property type="project" value="TreeGrafter"/>
</dbReference>
<dbReference type="PROSITE" id="PS01094">
    <property type="entry name" value="UPF0076"/>
    <property type="match status" value="1"/>
</dbReference>
<reference evidence="2 3" key="1">
    <citation type="submission" date="2014-12" db="EMBL/GenBank/DDBJ databases">
        <title>Draft genome sequences of 29 type strains of Enterococci.</title>
        <authorList>
            <person name="Zhong Z."/>
            <person name="Sun Z."/>
            <person name="Liu W."/>
            <person name="Zhang W."/>
            <person name="Zhang H."/>
        </authorList>
    </citation>
    <scope>NUCLEOTIDE SEQUENCE [LARGE SCALE GENOMIC DNA]</scope>
    <source>
        <strain evidence="2 3">DSM 21207</strain>
    </source>
</reference>
<dbReference type="STRING" id="317010.RU96_GL001152"/>
<evidence type="ECO:0000313" key="2">
    <source>
        <dbReference type="EMBL" id="OJG16410.1"/>
    </source>
</evidence>
<evidence type="ECO:0000313" key="3">
    <source>
        <dbReference type="Proteomes" id="UP000182835"/>
    </source>
</evidence>
<protein>
    <submittedName>
        <fullName evidence="2">Uncharacterized protein</fullName>
    </submittedName>
</protein>
<dbReference type="NCBIfam" id="TIGR00004">
    <property type="entry name" value="Rid family detoxifying hydrolase"/>
    <property type="match status" value="1"/>
</dbReference>
<name>A0A1L8R9F9_9ENTE</name>
<dbReference type="InterPro" id="IPR019897">
    <property type="entry name" value="RidA_CS"/>
</dbReference>
<dbReference type="InterPro" id="IPR035959">
    <property type="entry name" value="RutC-like_sf"/>
</dbReference>
<dbReference type="FunFam" id="3.30.1330.40:FF:000001">
    <property type="entry name" value="L-PSP family endoribonuclease"/>
    <property type="match status" value="1"/>
</dbReference>
<dbReference type="Gene3D" id="3.30.1330.40">
    <property type="entry name" value="RutC-like"/>
    <property type="match status" value="1"/>
</dbReference>
<dbReference type="InterPro" id="IPR006175">
    <property type="entry name" value="YjgF/YER057c/UK114"/>
</dbReference>
<accession>A0A1L8R9F9</accession>
<evidence type="ECO:0000256" key="1">
    <source>
        <dbReference type="ARBA" id="ARBA00010552"/>
    </source>
</evidence>
<dbReference type="SUPFAM" id="SSF55298">
    <property type="entry name" value="YjgF-like"/>
    <property type="match status" value="1"/>
</dbReference>
<comment type="caution">
    <text evidence="2">The sequence shown here is derived from an EMBL/GenBank/DDBJ whole genome shotgun (WGS) entry which is preliminary data.</text>
</comment>
<dbReference type="EMBL" id="JXKG01000002">
    <property type="protein sequence ID" value="OJG16410.1"/>
    <property type="molecule type" value="Genomic_DNA"/>
</dbReference>
<dbReference type="CDD" id="cd00448">
    <property type="entry name" value="YjgF_YER057c_UK114_family"/>
    <property type="match status" value="1"/>
</dbReference>
<comment type="similarity">
    <text evidence="1">Belongs to the RutC family.</text>
</comment>
<dbReference type="OrthoDB" id="9803101at2"/>